<organism evidence="1 2">
    <name type="scientific">Teratosphaeria nubilosa</name>
    <dbReference type="NCBI Taxonomy" id="161662"/>
    <lineage>
        <taxon>Eukaryota</taxon>
        <taxon>Fungi</taxon>
        <taxon>Dikarya</taxon>
        <taxon>Ascomycota</taxon>
        <taxon>Pezizomycotina</taxon>
        <taxon>Dothideomycetes</taxon>
        <taxon>Dothideomycetidae</taxon>
        <taxon>Mycosphaerellales</taxon>
        <taxon>Teratosphaeriaceae</taxon>
        <taxon>Teratosphaeria</taxon>
    </lineage>
</organism>
<name>A0A6G1KWC2_9PEZI</name>
<dbReference type="EMBL" id="ML995921">
    <property type="protein sequence ID" value="KAF2764468.1"/>
    <property type="molecule type" value="Genomic_DNA"/>
</dbReference>
<accession>A0A6G1KWC2</accession>
<reference evidence="1" key="1">
    <citation type="journal article" date="2020" name="Stud. Mycol.">
        <title>101 Dothideomycetes genomes: a test case for predicting lifestyles and emergence of pathogens.</title>
        <authorList>
            <person name="Haridas S."/>
            <person name="Albert R."/>
            <person name="Binder M."/>
            <person name="Bloem J."/>
            <person name="Labutti K."/>
            <person name="Salamov A."/>
            <person name="Andreopoulos B."/>
            <person name="Baker S."/>
            <person name="Barry K."/>
            <person name="Bills G."/>
            <person name="Bluhm B."/>
            <person name="Cannon C."/>
            <person name="Castanera R."/>
            <person name="Culley D."/>
            <person name="Daum C."/>
            <person name="Ezra D."/>
            <person name="Gonzalez J."/>
            <person name="Henrissat B."/>
            <person name="Kuo A."/>
            <person name="Liang C."/>
            <person name="Lipzen A."/>
            <person name="Lutzoni F."/>
            <person name="Magnuson J."/>
            <person name="Mondo S."/>
            <person name="Nolan M."/>
            <person name="Ohm R."/>
            <person name="Pangilinan J."/>
            <person name="Park H.-J."/>
            <person name="Ramirez L."/>
            <person name="Alfaro M."/>
            <person name="Sun H."/>
            <person name="Tritt A."/>
            <person name="Yoshinaga Y."/>
            <person name="Zwiers L.-H."/>
            <person name="Turgeon B."/>
            <person name="Goodwin S."/>
            <person name="Spatafora J."/>
            <person name="Crous P."/>
            <person name="Grigoriev I."/>
        </authorList>
    </citation>
    <scope>NUCLEOTIDE SEQUENCE</scope>
    <source>
        <strain evidence="1">CBS 116005</strain>
    </source>
</reference>
<evidence type="ECO:0000313" key="2">
    <source>
        <dbReference type="Proteomes" id="UP000799436"/>
    </source>
</evidence>
<dbReference type="AlphaFoldDB" id="A0A6G1KWC2"/>
<gene>
    <name evidence="1" type="ORF">EJ03DRAFT_378585</name>
</gene>
<sequence>MALTLLYTQDIELCVSNDNRELATKILEAQDAIYKRLPDLQVPDFYHQYKKHPHRFQVCDSKAGLELCVVTDQALGLDLTDQTVVSNVYCGIAVSIRYPTYKALLEGWLNLASAAMKVENFSFEVVYTMQAERLIDAQDVDEAWFKEHLSHPDHYLHASSLLSGPTAIMLDRLCFSPYDKNEVCEQFKKSAASRSAALWTRWPHRA</sequence>
<evidence type="ECO:0000313" key="1">
    <source>
        <dbReference type="EMBL" id="KAF2764468.1"/>
    </source>
</evidence>
<proteinExistence type="predicted"/>
<keyword evidence="2" id="KW-1185">Reference proteome</keyword>
<dbReference type="OrthoDB" id="3822342at2759"/>
<dbReference type="Proteomes" id="UP000799436">
    <property type="component" value="Unassembled WGS sequence"/>
</dbReference>
<protein>
    <submittedName>
        <fullName evidence="1">Uncharacterized protein</fullName>
    </submittedName>
</protein>